<keyword evidence="1" id="KW-0732">Signal</keyword>
<dbReference type="PANTHER" id="PTHR15463:SF2">
    <property type="entry name" value="SYNERGIN GAMMA"/>
    <property type="match status" value="1"/>
</dbReference>
<evidence type="ECO:0000256" key="1">
    <source>
        <dbReference type="SAM" id="SignalP"/>
    </source>
</evidence>
<protein>
    <submittedName>
        <fullName evidence="3">Synergin gamma-like isoform X1</fullName>
    </submittedName>
</protein>
<dbReference type="Pfam" id="PF25999">
    <property type="entry name" value="SYNRG_C"/>
    <property type="match status" value="1"/>
</dbReference>
<evidence type="ECO:0000313" key="4">
    <source>
        <dbReference type="Proteomes" id="UP001230051"/>
    </source>
</evidence>
<feature type="chain" id="PRO_5042176325" evidence="1">
    <location>
        <begin position="24"/>
        <end position="250"/>
    </location>
</feature>
<dbReference type="PANTHER" id="PTHR15463">
    <property type="entry name" value="AP1 GAMMA SUBUNIT BINDING PROTEIN 1"/>
    <property type="match status" value="1"/>
</dbReference>
<dbReference type="InterPro" id="IPR059024">
    <property type="entry name" value="SYNRG_C"/>
</dbReference>
<evidence type="ECO:0000313" key="3">
    <source>
        <dbReference type="EMBL" id="KAK1159938.1"/>
    </source>
</evidence>
<comment type="caution">
    <text evidence="3">The sequence shown here is derived from an EMBL/GenBank/DDBJ whole genome shotgun (WGS) entry which is preliminary data.</text>
</comment>
<reference evidence="3" key="1">
    <citation type="submission" date="2022-02" db="EMBL/GenBank/DDBJ databases">
        <title>Atlantic sturgeon de novo genome assembly.</title>
        <authorList>
            <person name="Stock M."/>
            <person name="Klopp C."/>
            <person name="Guiguen Y."/>
            <person name="Cabau C."/>
            <person name="Parinello H."/>
            <person name="Santidrian Yebra-Pimentel E."/>
            <person name="Kuhl H."/>
            <person name="Dirks R.P."/>
            <person name="Guessner J."/>
            <person name="Wuertz S."/>
            <person name="Du K."/>
            <person name="Schartl M."/>
        </authorList>
    </citation>
    <scope>NUCLEOTIDE SEQUENCE</scope>
    <source>
        <strain evidence="3">STURGEONOMICS-FGT-2020</strain>
        <tissue evidence="3">Whole blood</tissue>
    </source>
</reference>
<feature type="signal peptide" evidence="1">
    <location>
        <begin position="1"/>
        <end position="23"/>
    </location>
</feature>
<sequence>MILVSTTVTFIVHILFCTHVSKSSKCVPSCFLSFTTGVQANTAGQALTSRIGPLLWQFHILTDCTSSLTCCCSMNTRFHTLQRCLENICKVIRKANDVLCGISNPSVCSEVLLSAQGKSYISGVVEVYKVSKRVEGGMRTLGFTNEALQRSIKDIELLWNNLQAFLTFSPAVLQTLPTEACLNGLVDVPQPDLRYECCGVCQSQVSMETEVASDKDILSYNECRYHTSCANFWLNFVDLNLPFTPAQKQG</sequence>
<feature type="domain" description="Synergin gamma C-terminal" evidence="2">
    <location>
        <begin position="75"/>
        <end position="242"/>
    </location>
</feature>
<dbReference type="EMBL" id="JAGXEW010000021">
    <property type="protein sequence ID" value="KAK1159938.1"/>
    <property type="molecule type" value="Genomic_DNA"/>
</dbReference>
<gene>
    <name evidence="3" type="primary">SYNRG</name>
    <name evidence="3" type="ORF">AOXY_G21402</name>
</gene>
<name>A0AAD8CYH9_ACIOX</name>
<organism evidence="3 4">
    <name type="scientific">Acipenser oxyrinchus oxyrinchus</name>
    <dbReference type="NCBI Taxonomy" id="40147"/>
    <lineage>
        <taxon>Eukaryota</taxon>
        <taxon>Metazoa</taxon>
        <taxon>Chordata</taxon>
        <taxon>Craniata</taxon>
        <taxon>Vertebrata</taxon>
        <taxon>Euteleostomi</taxon>
        <taxon>Actinopterygii</taxon>
        <taxon>Chondrostei</taxon>
        <taxon>Acipenseriformes</taxon>
        <taxon>Acipenseridae</taxon>
        <taxon>Acipenser</taxon>
    </lineage>
</organism>
<dbReference type="GO" id="GO:0030130">
    <property type="term" value="C:clathrin coat of trans-Golgi network vesicle"/>
    <property type="evidence" value="ECO:0007669"/>
    <property type="project" value="TreeGrafter"/>
</dbReference>
<dbReference type="InterPro" id="IPR039656">
    <property type="entry name" value="SYNRG"/>
</dbReference>
<dbReference type="AlphaFoldDB" id="A0AAD8CYH9"/>
<keyword evidence="4" id="KW-1185">Reference proteome</keyword>
<proteinExistence type="predicted"/>
<dbReference type="Proteomes" id="UP001230051">
    <property type="component" value="Unassembled WGS sequence"/>
</dbReference>
<accession>A0AAD8CYH9</accession>
<evidence type="ECO:0000259" key="2">
    <source>
        <dbReference type="Pfam" id="PF25999"/>
    </source>
</evidence>